<gene>
    <name evidence="2" type="ORF">KSP39_PZI006956</name>
</gene>
<protein>
    <submittedName>
        <fullName evidence="2">Uncharacterized protein</fullName>
    </submittedName>
</protein>
<reference evidence="2 3" key="1">
    <citation type="journal article" date="2022" name="Nat. Plants">
        <title>Genomes of leafy and leafless Platanthera orchids illuminate the evolution of mycoheterotrophy.</title>
        <authorList>
            <person name="Li M.H."/>
            <person name="Liu K.W."/>
            <person name="Li Z."/>
            <person name="Lu H.C."/>
            <person name="Ye Q.L."/>
            <person name="Zhang D."/>
            <person name="Wang J.Y."/>
            <person name="Li Y.F."/>
            <person name="Zhong Z.M."/>
            <person name="Liu X."/>
            <person name="Yu X."/>
            <person name="Liu D.K."/>
            <person name="Tu X.D."/>
            <person name="Liu B."/>
            <person name="Hao Y."/>
            <person name="Liao X.Y."/>
            <person name="Jiang Y.T."/>
            <person name="Sun W.H."/>
            <person name="Chen J."/>
            <person name="Chen Y.Q."/>
            <person name="Ai Y."/>
            <person name="Zhai J.W."/>
            <person name="Wu S.S."/>
            <person name="Zhou Z."/>
            <person name="Hsiao Y.Y."/>
            <person name="Wu W.L."/>
            <person name="Chen Y.Y."/>
            <person name="Lin Y.F."/>
            <person name="Hsu J.L."/>
            <person name="Li C.Y."/>
            <person name="Wang Z.W."/>
            <person name="Zhao X."/>
            <person name="Zhong W.Y."/>
            <person name="Ma X.K."/>
            <person name="Ma L."/>
            <person name="Huang J."/>
            <person name="Chen G.Z."/>
            <person name="Huang M.Z."/>
            <person name="Huang L."/>
            <person name="Peng D.H."/>
            <person name="Luo Y.B."/>
            <person name="Zou S.Q."/>
            <person name="Chen S.P."/>
            <person name="Lan S."/>
            <person name="Tsai W.C."/>
            <person name="Van de Peer Y."/>
            <person name="Liu Z.J."/>
        </authorList>
    </citation>
    <scope>NUCLEOTIDE SEQUENCE [LARGE SCALE GENOMIC DNA]</scope>
    <source>
        <strain evidence="2">Lor287</strain>
    </source>
</reference>
<dbReference type="EMBL" id="JBBWWQ010000005">
    <property type="protein sequence ID" value="KAK8947399.1"/>
    <property type="molecule type" value="Genomic_DNA"/>
</dbReference>
<sequence>MPKNTLKGERSQVRAHARAIGTCPRERHARPRSARSRPSHVRRRPSSSSGTLPGLPELPGGNVRFFVKINDQVTGTERRHSTAQNSARRNYQRGPPENNKRPSGLIDKYYKISRIGTHGYGPESVSMEHPLFQSSPRLTESGEGRTPQRPVFRFQHHQYMKNASRIQRFLEDR</sequence>
<name>A0AAP0BQJ2_9ASPA</name>
<dbReference type="Proteomes" id="UP001418222">
    <property type="component" value="Unassembled WGS sequence"/>
</dbReference>
<evidence type="ECO:0000313" key="3">
    <source>
        <dbReference type="Proteomes" id="UP001418222"/>
    </source>
</evidence>
<evidence type="ECO:0000256" key="1">
    <source>
        <dbReference type="SAM" id="MobiDB-lite"/>
    </source>
</evidence>
<feature type="compositionally biased region" description="Low complexity" evidence="1">
    <location>
        <begin position="46"/>
        <end position="61"/>
    </location>
</feature>
<keyword evidence="3" id="KW-1185">Reference proteome</keyword>
<evidence type="ECO:0000313" key="2">
    <source>
        <dbReference type="EMBL" id="KAK8947399.1"/>
    </source>
</evidence>
<proteinExistence type="predicted"/>
<organism evidence="2 3">
    <name type="scientific">Platanthera zijinensis</name>
    <dbReference type="NCBI Taxonomy" id="2320716"/>
    <lineage>
        <taxon>Eukaryota</taxon>
        <taxon>Viridiplantae</taxon>
        <taxon>Streptophyta</taxon>
        <taxon>Embryophyta</taxon>
        <taxon>Tracheophyta</taxon>
        <taxon>Spermatophyta</taxon>
        <taxon>Magnoliopsida</taxon>
        <taxon>Liliopsida</taxon>
        <taxon>Asparagales</taxon>
        <taxon>Orchidaceae</taxon>
        <taxon>Orchidoideae</taxon>
        <taxon>Orchideae</taxon>
        <taxon>Orchidinae</taxon>
        <taxon>Platanthera</taxon>
    </lineage>
</organism>
<feature type="compositionally biased region" description="Basic and acidic residues" evidence="1">
    <location>
        <begin position="1"/>
        <end position="12"/>
    </location>
</feature>
<comment type="caution">
    <text evidence="2">The sequence shown here is derived from an EMBL/GenBank/DDBJ whole genome shotgun (WGS) entry which is preliminary data.</text>
</comment>
<dbReference type="AlphaFoldDB" id="A0AAP0BQJ2"/>
<feature type="region of interest" description="Disordered" evidence="1">
    <location>
        <begin position="1"/>
        <end position="106"/>
    </location>
</feature>
<feature type="compositionally biased region" description="Basic residues" evidence="1">
    <location>
        <begin position="27"/>
        <end position="45"/>
    </location>
</feature>
<accession>A0AAP0BQJ2</accession>